<protein>
    <submittedName>
        <fullName evidence="6">Farnesyl pyrophosphate synthase</fullName>
    </submittedName>
</protein>
<comment type="cofactor">
    <cofactor evidence="1">
        <name>Mg(2+)</name>
        <dbReference type="ChEBI" id="CHEBI:18420"/>
    </cofactor>
</comment>
<dbReference type="SUPFAM" id="SSF48576">
    <property type="entry name" value="Terpenoid synthases"/>
    <property type="match status" value="1"/>
</dbReference>
<proteinExistence type="predicted"/>
<gene>
    <name evidence="6" type="primary">FDPS</name>
    <name evidence="6" type="ORF">AVEN_215113_1</name>
</gene>
<evidence type="ECO:0000256" key="4">
    <source>
        <dbReference type="ARBA" id="ARBA00022842"/>
    </source>
</evidence>
<evidence type="ECO:0000256" key="5">
    <source>
        <dbReference type="ARBA" id="ARBA00033740"/>
    </source>
</evidence>
<dbReference type="Gene3D" id="1.10.600.10">
    <property type="entry name" value="Farnesyl Diphosphate Synthase"/>
    <property type="match status" value="1"/>
</dbReference>
<sequence>MNLLHQFFQVDHISIHGQCLDMMFNPKNQKPRFDMFTFEKYQALTEYKTAHYSFCLPVHLAMHLAGEYSAIEFDFTRELCLKLGLYYGIQNDYLDCFGKPEVTGKIGNDIAEGKCTWCSVKFLEAASEPMKKEFFVVTCSGKIQLSQILALEESAFKMALVLKDINIKVWLSPENHKLAPSAGTGNVYQHAGLAGTIGKPMPVRQYS</sequence>
<dbReference type="AlphaFoldDB" id="A0A4Y2JDP2"/>
<dbReference type="OrthoDB" id="10257492at2759"/>
<keyword evidence="3" id="KW-0479">Metal-binding</keyword>
<keyword evidence="4" id="KW-0460">Magnesium</keyword>
<evidence type="ECO:0000313" key="6">
    <source>
        <dbReference type="EMBL" id="GBM88044.1"/>
    </source>
</evidence>
<dbReference type="PANTHER" id="PTHR11525">
    <property type="entry name" value="FARNESYL-PYROPHOSPHATE SYNTHETASE"/>
    <property type="match status" value="1"/>
</dbReference>
<evidence type="ECO:0000256" key="1">
    <source>
        <dbReference type="ARBA" id="ARBA00001946"/>
    </source>
</evidence>
<dbReference type="InterPro" id="IPR008949">
    <property type="entry name" value="Isoprenoid_synthase_dom_sf"/>
</dbReference>
<dbReference type="GO" id="GO:0046872">
    <property type="term" value="F:metal ion binding"/>
    <property type="evidence" value="ECO:0007669"/>
    <property type="project" value="UniProtKB-KW"/>
</dbReference>
<dbReference type="EMBL" id="BGPR01003431">
    <property type="protein sequence ID" value="GBM88044.1"/>
    <property type="molecule type" value="Genomic_DNA"/>
</dbReference>
<organism evidence="6 7">
    <name type="scientific">Araneus ventricosus</name>
    <name type="common">Orbweaver spider</name>
    <name type="synonym">Epeira ventricosa</name>
    <dbReference type="NCBI Taxonomy" id="182803"/>
    <lineage>
        <taxon>Eukaryota</taxon>
        <taxon>Metazoa</taxon>
        <taxon>Ecdysozoa</taxon>
        <taxon>Arthropoda</taxon>
        <taxon>Chelicerata</taxon>
        <taxon>Arachnida</taxon>
        <taxon>Araneae</taxon>
        <taxon>Araneomorphae</taxon>
        <taxon>Entelegynae</taxon>
        <taxon>Araneoidea</taxon>
        <taxon>Araneidae</taxon>
        <taxon>Araneus</taxon>
    </lineage>
</organism>
<dbReference type="Pfam" id="PF00348">
    <property type="entry name" value="polyprenyl_synt"/>
    <property type="match status" value="1"/>
</dbReference>
<dbReference type="GO" id="GO:0004337">
    <property type="term" value="F:(2E,6E)-farnesyl diphosphate synthase activity"/>
    <property type="evidence" value="ECO:0007669"/>
    <property type="project" value="TreeGrafter"/>
</dbReference>
<evidence type="ECO:0000256" key="2">
    <source>
        <dbReference type="ARBA" id="ARBA00022679"/>
    </source>
</evidence>
<dbReference type="InterPro" id="IPR000092">
    <property type="entry name" value="Polyprenyl_synt"/>
</dbReference>
<comment type="pathway">
    <text evidence="5">Pheromone biosynthesis.</text>
</comment>
<reference evidence="6 7" key="1">
    <citation type="journal article" date="2019" name="Sci. Rep.">
        <title>Orb-weaving spider Araneus ventricosus genome elucidates the spidroin gene catalogue.</title>
        <authorList>
            <person name="Kono N."/>
            <person name="Nakamura H."/>
            <person name="Ohtoshi R."/>
            <person name="Moran D.A.P."/>
            <person name="Shinohara A."/>
            <person name="Yoshida Y."/>
            <person name="Fujiwara M."/>
            <person name="Mori M."/>
            <person name="Tomita M."/>
            <person name="Arakawa K."/>
        </authorList>
    </citation>
    <scope>NUCLEOTIDE SEQUENCE [LARGE SCALE GENOMIC DNA]</scope>
</reference>
<name>A0A4Y2JDP2_ARAVE</name>
<comment type="caution">
    <text evidence="6">The sequence shown here is derived from an EMBL/GenBank/DDBJ whole genome shotgun (WGS) entry which is preliminary data.</text>
</comment>
<evidence type="ECO:0000313" key="7">
    <source>
        <dbReference type="Proteomes" id="UP000499080"/>
    </source>
</evidence>
<evidence type="ECO:0000256" key="3">
    <source>
        <dbReference type="ARBA" id="ARBA00022723"/>
    </source>
</evidence>
<dbReference type="Proteomes" id="UP000499080">
    <property type="component" value="Unassembled WGS sequence"/>
</dbReference>
<dbReference type="GO" id="GO:0042811">
    <property type="term" value="P:pheromone biosynthetic process"/>
    <property type="evidence" value="ECO:0007669"/>
    <property type="project" value="UniProtKB-ARBA"/>
</dbReference>
<dbReference type="InterPro" id="IPR039702">
    <property type="entry name" value="FPS1-like"/>
</dbReference>
<dbReference type="GO" id="GO:0004161">
    <property type="term" value="F:dimethylallyltranstransferase activity"/>
    <property type="evidence" value="ECO:0007669"/>
    <property type="project" value="TreeGrafter"/>
</dbReference>
<dbReference type="GO" id="GO:0045337">
    <property type="term" value="P:farnesyl diphosphate biosynthetic process"/>
    <property type="evidence" value="ECO:0007669"/>
    <property type="project" value="TreeGrafter"/>
</dbReference>
<accession>A0A4Y2JDP2</accession>
<dbReference type="GO" id="GO:0005737">
    <property type="term" value="C:cytoplasm"/>
    <property type="evidence" value="ECO:0007669"/>
    <property type="project" value="TreeGrafter"/>
</dbReference>
<keyword evidence="7" id="KW-1185">Reference proteome</keyword>
<keyword evidence="2" id="KW-0808">Transferase</keyword>
<dbReference type="PANTHER" id="PTHR11525:SF0">
    <property type="entry name" value="FARNESYL PYROPHOSPHATE SYNTHASE"/>
    <property type="match status" value="1"/>
</dbReference>